<evidence type="ECO:0000259" key="9">
    <source>
        <dbReference type="Pfam" id="PF16078"/>
    </source>
</evidence>
<dbReference type="PANTHER" id="PTHR23152:SF4">
    <property type="entry name" value="2-OXOADIPATE DEHYDROGENASE COMPLEX COMPONENT E1"/>
    <property type="match status" value="1"/>
</dbReference>
<sequence length="426" mass="47750">MTQWGKLASASRLLRRTFVQANSPHHARAFSSSPHPSESFLSGTNNVYVEEMYKTWSKDPTSVHKSWDVYFRQVDQGAVPGEAFIPPPTVQSGVTPVARSAAAAVNASTDINHALGLSYLIRAYQSRGHEVAKLDPLGLDVRPSLPELDISMYGFTEADLDKTISIPKNLYQYMHISDREKCNWIRTNLESLVKKDETKAKKLHILERLAFSVVFERFLGNKYNTTKRFGLDGGESLIPGLKYMIDRATELGMEHVVIGMPHRGRLNVLSNVIRKPIHQIFKEFQGTHVDIDKYSDEHLADWSNSGDVKYHLGTSFDRTYPDGRQVHLSLVANPSHLEAVNPVVVGKCRAKQFYLGNDDVADQKVLPLLLHGDAAFSGQGVVYETMHLAELENYDTGGTIHVVVNNQIGFTTDPKNSRYVRTFIVL</sequence>
<evidence type="ECO:0000313" key="10">
    <source>
        <dbReference type="EMBL" id="RLO13733.1"/>
    </source>
</evidence>
<feature type="domain" description="2-oxoglutarate dehydrogenase E1 component N-terminal" evidence="9">
    <location>
        <begin position="38"/>
        <end position="77"/>
    </location>
</feature>
<proteinExistence type="inferred from homology"/>
<dbReference type="GO" id="GO:0005739">
    <property type="term" value="C:mitochondrion"/>
    <property type="evidence" value="ECO:0007669"/>
    <property type="project" value="TreeGrafter"/>
</dbReference>
<reference evidence="10 11" key="1">
    <citation type="journal article" date="2018" name="J. Invertebr. Pathol.">
        <title>New genotyping method for the causative agent of crayfish plague (Aphanomyces astaci) based on whole genome data.</title>
        <authorList>
            <person name="Minardi D."/>
            <person name="Studholme D.J."/>
            <person name="van der Giezen M."/>
            <person name="Pretto T."/>
            <person name="Oidtmann B."/>
        </authorList>
    </citation>
    <scope>NUCLEOTIDE SEQUENCE [LARGE SCALE GENOMIC DNA]</scope>
    <source>
        <strain evidence="10 11">KB13</strain>
    </source>
</reference>
<dbReference type="GO" id="GO:0030976">
    <property type="term" value="F:thiamine pyrophosphate binding"/>
    <property type="evidence" value="ECO:0007669"/>
    <property type="project" value="InterPro"/>
</dbReference>
<protein>
    <recommendedName>
        <fullName evidence="6">2-oxoglutarate dehydrogenase, mitochondrial</fullName>
    </recommendedName>
    <alternativeName>
        <fullName evidence="7">2-oxoglutarate dehydrogenase complex component E1</fullName>
    </alternativeName>
</protein>
<dbReference type="GO" id="GO:0006099">
    <property type="term" value="P:tricarboxylic acid cycle"/>
    <property type="evidence" value="ECO:0007669"/>
    <property type="project" value="TreeGrafter"/>
</dbReference>
<dbReference type="InterPro" id="IPR001017">
    <property type="entry name" value="DH_E1"/>
</dbReference>
<evidence type="ECO:0000313" key="11">
    <source>
        <dbReference type="Proteomes" id="UP000275652"/>
    </source>
</evidence>
<dbReference type="InterPro" id="IPR032106">
    <property type="entry name" value="2-oxogl_dehyd_N"/>
</dbReference>
<dbReference type="Pfam" id="PF16078">
    <property type="entry name" value="2-oxogl_dehyd_N"/>
    <property type="match status" value="1"/>
</dbReference>
<dbReference type="Gene3D" id="3.40.50.970">
    <property type="match status" value="1"/>
</dbReference>
<accession>A0A9X8HHG0</accession>
<comment type="caution">
    <text evidence="10">The sequence shown here is derived from an EMBL/GenBank/DDBJ whole genome shotgun (WGS) entry which is preliminary data.</text>
</comment>
<evidence type="ECO:0000256" key="5">
    <source>
        <dbReference type="ARBA" id="ARBA00037426"/>
    </source>
</evidence>
<evidence type="ECO:0000256" key="6">
    <source>
        <dbReference type="ARBA" id="ARBA00040267"/>
    </source>
</evidence>
<comment type="function">
    <text evidence="5">The 2-oxoglutarate dehydrogenase complex catalyzes the overall conversion of 2-oxoglutarate to succinyl-CoA and CO(2). It contains multiple copies of three enzymatic components: 2-oxoglutarate dehydrogenase (E1), dihydrolipoamide succinyltransferase (E2) and lipoamide dehydrogenase (E3).</text>
</comment>
<comment type="cofactor">
    <cofactor evidence="1">
        <name>thiamine diphosphate</name>
        <dbReference type="ChEBI" id="CHEBI:58937"/>
    </cofactor>
</comment>
<dbReference type="PANTHER" id="PTHR23152">
    <property type="entry name" value="2-OXOGLUTARATE DEHYDROGENASE"/>
    <property type="match status" value="1"/>
</dbReference>
<evidence type="ECO:0000256" key="1">
    <source>
        <dbReference type="ARBA" id="ARBA00001964"/>
    </source>
</evidence>
<evidence type="ECO:0000256" key="2">
    <source>
        <dbReference type="ARBA" id="ARBA00006936"/>
    </source>
</evidence>
<comment type="similarity">
    <text evidence="2">Belongs to the alpha-ketoglutarate dehydrogenase family.</text>
</comment>
<evidence type="ECO:0000256" key="3">
    <source>
        <dbReference type="ARBA" id="ARBA00023002"/>
    </source>
</evidence>
<evidence type="ECO:0000256" key="4">
    <source>
        <dbReference type="ARBA" id="ARBA00023052"/>
    </source>
</evidence>
<dbReference type="Proteomes" id="UP000275652">
    <property type="component" value="Unassembled WGS sequence"/>
</dbReference>
<dbReference type="AlphaFoldDB" id="A0A9X8HHG0"/>
<evidence type="ECO:0000256" key="7">
    <source>
        <dbReference type="ARBA" id="ARBA00042984"/>
    </source>
</evidence>
<gene>
    <name evidence="10" type="ORF">DYB28_002710</name>
</gene>
<keyword evidence="4" id="KW-0786">Thiamine pyrophosphate</keyword>
<organism evidence="10 11">
    <name type="scientific">Aphanomyces astaci</name>
    <name type="common">Crayfish plague agent</name>
    <dbReference type="NCBI Taxonomy" id="112090"/>
    <lineage>
        <taxon>Eukaryota</taxon>
        <taxon>Sar</taxon>
        <taxon>Stramenopiles</taxon>
        <taxon>Oomycota</taxon>
        <taxon>Saprolegniomycetes</taxon>
        <taxon>Saprolegniales</taxon>
        <taxon>Verrucalvaceae</taxon>
        <taxon>Aphanomyces</taxon>
    </lineage>
</organism>
<dbReference type="SUPFAM" id="SSF52518">
    <property type="entry name" value="Thiamin diphosphate-binding fold (THDP-binding)"/>
    <property type="match status" value="1"/>
</dbReference>
<keyword evidence="3" id="KW-0560">Oxidoreductase</keyword>
<evidence type="ECO:0000259" key="8">
    <source>
        <dbReference type="Pfam" id="PF00676"/>
    </source>
</evidence>
<name>A0A9X8HHG0_APHAT</name>
<dbReference type="InterPro" id="IPR011603">
    <property type="entry name" value="2oxoglutarate_DH_E1"/>
</dbReference>
<dbReference type="InterPro" id="IPR029061">
    <property type="entry name" value="THDP-binding"/>
</dbReference>
<dbReference type="EMBL" id="QUTI01003239">
    <property type="protein sequence ID" value="RLO13733.1"/>
    <property type="molecule type" value="Genomic_DNA"/>
</dbReference>
<dbReference type="GO" id="GO:0004591">
    <property type="term" value="F:oxoglutarate dehydrogenase (succinyl-transferring) activity"/>
    <property type="evidence" value="ECO:0007669"/>
    <property type="project" value="TreeGrafter"/>
</dbReference>
<dbReference type="GO" id="GO:0045252">
    <property type="term" value="C:oxoglutarate dehydrogenase complex"/>
    <property type="evidence" value="ECO:0007669"/>
    <property type="project" value="TreeGrafter"/>
</dbReference>
<dbReference type="Pfam" id="PF00676">
    <property type="entry name" value="E1_dh"/>
    <property type="match status" value="1"/>
</dbReference>
<feature type="domain" description="Dehydrogenase E1 component" evidence="8">
    <location>
        <begin position="209"/>
        <end position="423"/>
    </location>
</feature>